<feature type="compositionally biased region" description="Basic and acidic residues" evidence="1">
    <location>
        <begin position="74"/>
        <end position="88"/>
    </location>
</feature>
<dbReference type="AlphaFoldDB" id="W2Y8Z6"/>
<name>W2Y8Z6_PHYNI</name>
<reference evidence="2 3" key="1">
    <citation type="submission" date="2013-11" db="EMBL/GenBank/DDBJ databases">
        <title>The Genome Sequence of Phytophthora parasitica P10297.</title>
        <authorList>
            <consortium name="The Broad Institute Genomics Platform"/>
            <person name="Russ C."/>
            <person name="Tyler B."/>
            <person name="Panabieres F."/>
            <person name="Shan W."/>
            <person name="Tripathy S."/>
            <person name="Grunwald N."/>
            <person name="Machado M."/>
            <person name="Johnson C.S."/>
            <person name="Walker B."/>
            <person name="Young S.K."/>
            <person name="Zeng Q."/>
            <person name="Gargeya S."/>
            <person name="Fitzgerald M."/>
            <person name="Haas B."/>
            <person name="Abouelleil A."/>
            <person name="Allen A.W."/>
            <person name="Alvarado L."/>
            <person name="Arachchi H.M."/>
            <person name="Berlin A.M."/>
            <person name="Chapman S.B."/>
            <person name="Gainer-Dewar J."/>
            <person name="Goldberg J."/>
            <person name="Griggs A."/>
            <person name="Gujja S."/>
            <person name="Hansen M."/>
            <person name="Howarth C."/>
            <person name="Imamovic A."/>
            <person name="Ireland A."/>
            <person name="Larimer J."/>
            <person name="McCowan C."/>
            <person name="Murphy C."/>
            <person name="Pearson M."/>
            <person name="Poon T.W."/>
            <person name="Priest M."/>
            <person name="Roberts A."/>
            <person name="Saif S."/>
            <person name="Shea T."/>
            <person name="Sisk P."/>
            <person name="Sykes S."/>
            <person name="Wortman J."/>
            <person name="Nusbaum C."/>
            <person name="Birren B."/>
        </authorList>
    </citation>
    <scope>NUCLEOTIDE SEQUENCE [LARGE SCALE GENOMIC DNA]</scope>
    <source>
        <strain evidence="2 3">P10297</strain>
    </source>
</reference>
<evidence type="ECO:0000313" key="2">
    <source>
        <dbReference type="EMBL" id="ETP30669.1"/>
    </source>
</evidence>
<dbReference type="Proteomes" id="UP000018948">
    <property type="component" value="Unassembled WGS sequence"/>
</dbReference>
<dbReference type="EMBL" id="ANIY01004242">
    <property type="protein sequence ID" value="ETP30669.1"/>
    <property type="molecule type" value="Genomic_DNA"/>
</dbReference>
<evidence type="ECO:0000313" key="3">
    <source>
        <dbReference type="Proteomes" id="UP000018948"/>
    </source>
</evidence>
<proteinExistence type="predicted"/>
<comment type="caution">
    <text evidence="2">The sequence shown here is derived from an EMBL/GenBank/DDBJ whole genome shotgun (WGS) entry which is preliminary data.</text>
</comment>
<organism evidence="2 3">
    <name type="scientific">Phytophthora nicotianae P10297</name>
    <dbReference type="NCBI Taxonomy" id="1317064"/>
    <lineage>
        <taxon>Eukaryota</taxon>
        <taxon>Sar</taxon>
        <taxon>Stramenopiles</taxon>
        <taxon>Oomycota</taxon>
        <taxon>Peronosporomycetes</taxon>
        <taxon>Peronosporales</taxon>
        <taxon>Peronosporaceae</taxon>
        <taxon>Phytophthora</taxon>
    </lineage>
</organism>
<protein>
    <submittedName>
        <fullName evidence="2">Uncharacterized protein</fullName>
    </submittedName>
</protein>
<feature type="region of interest" description="Disordered" evidence="1">
    <location>
        <begin position="59"/>
        <end position="104"/>
    </location>
</feature>
<gene>
    <name evidence="2" type="ORF">F442_20387</name>
</gene>
<sequence length="232" mass="25731">MGFLEAYRFGDRSHVSAPWQNEKKYKRGVDFFVGPEELMLYLDDLDKVAELARQTAEVEAENEPSVKTKQCVHGVEEEPGDKVPHLPDPDTDSVDESSAKEQRDLSAEFEAVASNYEHRQRLCPTSPHVLDSDTSNGSCEEIPLAVLMISKTQSQTPYPPESSSVSYVVLDSDGEDDDGFFNEDGLFGFDSHNKYFDQDEEDIPPTDISFVDALLAAVGGMAGLTVENLSRK</sequence>
<accession>W2Y8Z6</accession>
<evidence type="ECO:0000256" key="1">
    <source>
        <dbReference type="SAM" id="MobiDB-lite"/>
    </source>
</evidence>